<reference evidence="13 14" key="1">
    <citation type="submission" date="2016-02" db="EMBL/GenBank/DDBJ databases">
        <title>Genome analysis of coral dinoflagellate symbionts highlights evolutionary adaptations to a symbiotic lifestyle.</title>
        <authorList>
            <person name="Aranda M."/>
            <person name="Li Y."/>
            <person name="Liew Y.J."/>
            <person name="Baumgarten S."/>
            <person name="Simakov O."/>
            <person name="Wilson M."/>
            <person name="Piel J."/>
            <person name="Ashoor H."/>
            <person name="Bougouffa S."/>
            <person name="Bajic V.B."/>
            <person name="Ryu T."/>
            <person name="Ravasi T."/>
            <person name="Bayer T."/>
            <person name="Micklem G."/>
            <person name="Kim H."/>
            <person name="Bhak J."/>
            <person name="Lajeunesse T.C."/>
            <person name="Voolstra C.R."/>
        </authorList>
    </citation>
    <scope>NUCLEOTIDE SEQUENCE [LARGE SCALE GENOMIC DNA]</scope>
    <source>
        <strain evidence="13 14">CCMP2467</strain>
    </source>
</reference>
<feature type="compositionally biased region" description="Basic and acidic residues" evidence="8">
    <location>
        <begin position="56"/>
        <end position="72"/>
    </location>
</feature>
<dbReference type="InterPro" id="IPR002554">
    <property type="entry name" value="PP2A_B56"/>
</dbReference>
<feature type="domain" description="PDZ" evidence="10">
    <location>
        <begin position="1505"/>
        <end position="1585"/>
    </location>
</feature>
<dbReference type="InterPro" id="IPR043145">
    <property type="entry name" value="Znf_ZZ_sf"/>
</dbReference>
<evidence type="ECO:0000259" key="11">
    <source>
        <dbReference type="PROSITE" id="PS50135"/>
    </source>
</evidence>
<dbReference type="InterPro" id="IPR002867">
    <property type="entry name" value="IBR_dom"/>
</dbReference>
<protein>
    <submittedName>
        <fullName evidence="13">Serine/threonine protein phosphatase 2A 59 kDa regulatory subunit B' eta isoform</fullName>
    </submittedName>
</protein>
<keyword evidence="6" id="KW-0862">Zinc</keyword>
<dbReference type="InterPro" id="IPR001478">
    <property type="entry name" value="PDZ"/>
</dbReference>
<dbReference type="SMART" id="SM00291">
    <property type="entry name" value="ZnF_ZZ"/>
    <property type="match status" value="1"/>
</dbReference>
<dbReference type="CDD" id="cd20336">
    <property type="entry name" value="Rcat_RBR"/>
    <property type="match status" value="1"/>
</dbReference>
<dbReference type="InterPro" id="IPR013083">
    <property type="entry name" value="Znf_RING/FYVE/PHD"/>
</dbReference>
<evidence type="ECO:0000259" key="12">
    <source>
        <dbReference type="PROSITE" id="PS51873"/>
    </source>
</evidence>
<dbReference type="Gene3D" id="3.30.40.10">
    <property type="entry name" value="Zinc/RING finger domain, C3HC4 (zinc finger)"/>
    <property type="match status" value="1"/>
</dbReference>
<evidence type="ECO:0000256" key="3">
    <source>
        <dbReference type="ARBA" id="ARBA00022737"/>
    </source>
</evidence>
<dbReference type="PROSITE" id="PS50106">
    <property type="entry name" value="PDZ"/>
    <property type="match status" value="1"/>
</dbReference>
<evidence type="ECO:0000256" key="2">
    <source>
        <dbReference type="ARBA" id="ARBA00022723"/>
    </source>
</evidence>
<evidence type="ECO:0000256" key="5">
    <source>
        <dbReference type="ARBA" id="ARBA00022786"/>
    </source>
</evidence>
<evidence type="ECO:0000256" key="6">
    <source>
        <dbReference type="ARBA" id="ARBA00022833"/>
    </source>
</evidence>
<keyword evidence="3" id="KW-0677">Repeat</keyword>
<dbReference type="OrthoDB" id="10009520at2759"/>
<evidence type="ECO:0000259" key="9">
    <source>
        <dbReference type="PROSITE" id="PS50089"/>
    </source>
</evidence>
<evidence type="ECO:0000313" key="13">
    <source>
        <dbReference type="EMBL" id="OLP77379.1"/>
    </source>
</evidence>
<evidence type="ECO:0000256" key="8">
    <source>
        <dbReference type="SAM" id="MobiDB-lite"/>
    </source>
</evidence>
<evidence type="ECO:0000256" key="1">
    <source>
        <dbReference type="ARBA" id="ARBA00022679"/>
    </source>
</evidence>
<dbReference type="PROSITE" id="PS51873">
    <property type="entry name" value="TRIAD"/>
    <property type="match status" value="1"/>
</dbReference>
<dbReference type="GO" id="GO:0000159">
    <property type="term" value="C:protein phosphatase type 2A complex"/>
    <property type="evidence" value="ECO:0007669"/>
    <property type="project" value="InterPro"/>
</dbReference>
<dbReference type="InterPro" id="IPR044066">
    <property type="entry name" value="TRIAD_supradom"/>
</dbReference>
<proteinExistence type="predicted"/>
<evidence type="ECO:0000313" key="14">
    <source>
        <dbReference type="Proteomes" id="UP000186817"/>
    </source>
</evidence>
<dbReference type="GO" id="GO:0016740">
    <property type="term" value="F:transferase activity"/>
    <property type="evidence" value="ECO:0007669"/>
    <property type="project" value="UniProtKB-KW"/>
</dbReference>
<dbReference type="InterPro" id="IPR000433">
    <property type="entry name" value="Znf_ZZ"/>
</dbReference>
<dbReference type="CDD" id="cd20335">
    <property type="entry name" value="BRcat_RBR"/>
    <property type="match status" value="1"/>
</dbReference>
<feature type="compositionally biased region" description="Basic and acidic residues" evidence="8">
    <location>
        <begin position="561"/>
        <end position="573"/>
    </location>
</feature>
<dbReference type="InterPro" id="IPR016024">
    <property type="entry name" value="ARM-type_fold"/>
</dbReference>
<dbReference type="PROSITE" id="PS50089">
    <property type="entry name" value="ZF_RING_2"/>
    <property type="match status" value="1"/>
</dbReference>
<dbReference type="EMBL" id="LSRX01001779">
    <property type="protein sequence ID" value="OLP77379.1"/>
    <property type="molecule type" value="Genomic_DNA"/>
</dbReference>
<feature type="region of interest" description="Disordered" evidence="8">
    <location>
        <begin position="1"/>
        <end position="92"/>
    </location>
</feature>
<dbReference type="Pfam" id="PF01603">
    <property type="entry name" value="B56"/>
    <property type="match status" value="1"/>
</dbReference>
<dbReference type="InterPro" id="IPR001841">
    <property type="entry name" value="Znf_RING"/>
</dbReference>
<dbReference type="SUPFAM" id="SSF48371">
    <property type="entry name" value="ARM repeat"/>
    <property type="match status" value="1"/>
</dbReference>
<dbReference type="Pfam" id="PF02342">
    <property type="entry name" value="TerD"/>
    <property type="match status" value="1"/>
</dbReference>
<dbReference type="PANTHER" id="PTHR10257">
    <property type="entry name" value="SERINE/THREONINE PROTEIN PHOSPHATASE 2A PP2A REGULATORY SUBUNIT B"/>
    <property type="match status" value="1"/>
</dbReference>
<dbReference type="Gene3D" id="1.25.10.10">
    <property type="entry name" value="Leucine-rich Repeat Variant"/>
    <property type="match status" value="1"/>
</dbReference>
<feature type="compositionally biased region" description="Low complexity" evidence="8">
    <location>
        <begin position="9"/>
        <end position="36"/>
    </location>
</feature>
<feature type="domain" description="RING-type" evidence="12">
    <location>
        <begin position="1638"/>
        <end position="1865"/>
    </location>
</feature>
<name>A0A1Q9C382_SYMMI</name>
<keyword evidence="5" id="KW-0833">Ubl conjugation pathway</keyword>
<dbReference type="GO" id="GO:0019888">
    <property type="term" value="F:protein phosphatase regulator activity"/>
    <property type="evidence" value="ECO:0007669"/>
    <property type="project" value="InterPro"/>
</dbReference>
<feature type="domain" description="RING-type" evidence="9">
    <location>
        <begin position="1642"/>
        <end position="1691"/>
    </location>
</feature>
<gene>
    <name evidence="13" type="primary">B'ETA</name>
    <name evidence="13" type="ORF">AK812_SmicGene42567</name>
</gene>
<keyword evidence="4 7" id="KW-0863">Zinc-finger</keyword>
<dbReference type="Gene3D" id="3.30.60.90">
    <property type="match status" value="1"/>
</dbReference>
<dbReference type="Proteomes" id="UP000186817">
    <property type="component" value="Unassembled WGS sequence"/>
</dbReference>
<feature type="domain" description="ZZ-type" evidence="11">
    <location>
        <begin position="1414"/>
        <end position="1467"/>
    </location>
</feature>
<dbReference type="SMART" id="SM00184">
    <property type="entry name" value="RING"/>
    <property type="match status" value="1"/>
</dbReference>
<evidence type="ECO:0000256" key="4">
    <source>
        <dbReference type="ARBA" id="ARBA00022771"/>
    </source>
</evidence>
<dbReference type="InterPro" id="IPR003325">
    <property type="entry name" value="TerD"/>
</dbReference>
<dbReference type="GO" id="GO:0008270">
    <property type="term" value="F:zinc ion binding"/>
    <property type="evidence" value="ECO:0007669"/>
    <property type="project" value="UniProtKB-KW"/>
</dbReference>
<accession>A0A1Q9C382</accession>
<keyword evidence="14" id="KW-1185">Reference proteome</keyword>
<feature type="region of interest" description="Disordered" evidence="8">
    <location>
        <begin position="561"/>
        <end position="585"/>
    </location>
</feature>
<dbReference type="GO" id="GO:0007165">
    <property type="term" value="P:signal transduction"/>
    <property type="evidence" value="ECO:0007669"/>
    <property type="project" value="InterPro"/>
</dbReference>
<comment type="caution">
    <text evidence="13">The sequence shown here is derived from an EMBL/GenBank/DDBJ whole genome shotgun (WGS) entry which is preliminary data.</text>
</comment>
<dbReference type="SMART" id="SM00647">
    <property type="entry name" value="IBR"/>
    <property type="match status" value="2"/>
</dbReference>
<dbReference type="PROSITE" id="PS50135">
    <property type="entry name" value="ZF_ZZ_2"/>
    <property type="match status" value="1"/>
</dbReference>
<dbReference type="PANTHER" id="PTHR10257:SF3">
    <property type="entry name" value="SERINE_THREONINE-PROTEIN PHOSPHATASE 2A 56 KDA REGULATORY SUBUNIT GAMMA ISOFORM"/>
    <property type="match status" value="1"/>
</dbReference>
<dbReference type="InterPro" id="IPR011989">
    <property type="entry name" value="ARM-like"/>
</dbReference>
<evidence type="ECO:0000259" key="10">
    <source>
        <dbReference type="PROSITE" id="PS50106"/>
    </source>
</evidence>
<keyword evidence="2" id="KW-0479">Metal-binding</keyword>
<dbReference type="Gene3D" id="1.20.120.1750">
    <property type="match status" value="1"/>
</dbReference>
<organism evidence="13 14">
    <name type="scientific">Symbiodinium microadriaticum</name>
    <name type="common">Dinoflagellate</name>
    <name type="synonym">Zooxanthella microadriatica</name>
    <dbReference type="NCBI Taxonomy" id="2951"/>
    <lineage>
        <taxon>Eukaryota</taxon>
        <taxon>Sar</taxon>
        <taxon>Alveolata</taxon>
        <taxon>Dinophyceae</taxon>
        <taxon>Suessiales</taxon>
        <taxon>Symbiodiniaceae</taxon>
        <taxon>Symbiodinium</taxon>
    </lineage>
</organism>
<dbReference type="Pfam" id="PF01485">
    <property type="entry name" value="IBR"/>
    <property type="match status" value="1"/>
</dbReference>
<feature type="compositionally biased region" description="Polar residues" evidence="8">
    <location>
        <begin position="184"/>
        <end position="207"/>
    </location>
</feature>
<evidence type="ECO:0000256" key="7">
    <source>
        <dbReference type="PROSITE-ProRule" id="PRU00228"/>
    </source>
</evidence>
<dbReference type="SUPFAM" id="SSF57850">
    <property type="entry name" value="RING/U-box"/>
    <property type="match status" value="3"/>
</dbReference>
<feature type="region of interest" description="Disordered" evidence="8">
    <location>
        <begin position="160"/>
        <end position="207"/>
    </location>
</feature>
<keyword evidence="1" id="KW-0808">Transferase</keyword>
<sequence>MSNTKVLGPSSRSPSPRSSTSSASSLASKDSKAPSLRSTEGVGGGSPTAKSGRSTSPDKPKSPKESKGEAKQKTPGTSKPGKNKSGKDGEDFFAMIPCGTPFAKLPSLKECANDPEALNELLIQKLQLCFTVYDFRNDRMMTEKEGKRYTLLEITQYWPGEKSDDKKSKSNPKIIAGRSDTDDPTSSGLHASSGGTETEGQHPTTLIGNVVELVRRNAFRTLMHRDRTPMDLLDGDDDEPLLEHTWPHLELVYELLLKVVQSKEIDFPTAQAAGMDKLFVSKLIDLIESDDPREREILKTLITKIYSKLSNLRSTIRRTIQAFCQRAANLEDGETPQCGLSELLEVFSARIVGSFQTPLRKEHRDVLSEVLLPLYKLDHLSFFHSQLKDVVKTFCKKESGLTKVVALGLLRYWPQCASSKQTIFIGELEDMIHQMPSADFKSIGPAVAKRLSACVVCPHSEVAEKALGVWRHQPTVRSTVAHCRDDMPLIVSALYSNVTQAWAANVLSKTLDVLKNFMDADRELFDSCSSKHRKQADEAEKREALRVQRWSALRAMHDKLHGQERLEGHERPKSAPRTPTGRPQLAINEEVALKPDSSYAFALCWDWSLTPSVEQLSLQALVVNTDGKIIDAVHRHNLTAFQSAVRLTARAPAQNMCSACCGTVWVSLDLLPMDVAMVICIVTSATGVPLASIASHMVLNVDSSGNVCLGEISADVPLAVKMGCLGVLRRQDWNSWTLIPKCEWTKQAWHFMDFPDLPGKFIKEVLPMVSKKQRAQASFVAMAKGSVADCPIFPATGVNKRVFVGMGWDWYSADEASTLSVALVLYSADGKHVETISAENSGSVKGAFHTGDGALSAGVFLELDSLPEEVAVAFLVGNIADPETTFGMVQQPHSTVIDATGKELLRYFMPEDRKKASRYNGLIMTRLFWNEFHSRWSAQALGHFCTGVSWDKSQTEMLGLLAMPPSNLQTLLIEDEDNVTRGDHRSTTAASSTSQSVIMTVVQPLARPEFIVGARVEYLSARFQSQMRGVITARSPFNMLEISSEPGQWISVHSPTLRLVQQLEAQVARYPAGAAIEYLCRERNQWRRGTVTAVMPRTGNLQISLRPGYWLSPAEQQTILRPLQLQPALSRSASLAAGRHAVRPEMIVEGAHLRFFFAGAWKPVVVRSVLPDGNVQIGWHEGTSFYTATTPPGLLQNDPSFPADEEELQRLNTRLSRARAQNPVEDYKIPQALDALALPGLRSMEQPQFRLGFVRAIKALICSKSTVAEQQVSVKIRSANLSALQAALDQRDEPRRGPHSFVCSIKVGPVAAMRAGKLRSKHTHPSTNGGLRPMWGTDGIDFAFKVPGDELDLALCVKICKAGRASQSELVAVAEMEIPPGRHAHRLLLFPAVEGAIARGPLILFLETVMVESHIGVMCISCRTKPIRGPRFQCSICPKINLCHECYPLRATVHPDHDFLRFETADYLEPTRSSSVRSNLSVADSGRHLLQEALVERELASQDLIVELVRSTDDAASSFTEIDSFGLCCAADEEDEHVVLIEDILSGSPAADWNSDQDRSQPWGTFILIGDEIKEVNGKTGSENMLSELGTASRAVLHITRPSRRARAVLEATAGDVVAAGDILLGDDAATALHLNSEDQVCAICTDMQRRGGALRIRPCGHGWFCRGCIQQWTAVQMSEGKSAVNCPIPECRRSIGHRQLRAVLSVADFGRFVRRSVENLCLADPSLIACPTPDCPYRAWIGHGEGDRSRLICEVCFMESCVRCGASPFHHGLSCEEEARRSALMMEGYQRIVPRIEECLRQAMFRSCPGCNMPIERTDACCHMTCSHCHTEFSWICGNIYHVCRATHNCMHNSIYLHEILGDELRRRNLPATDEMGSDLFLEFRAAYLLAQIRAEVGEEMWQTLQSNRPDLLHNVIRGRGSIPWDNSAVLARLRQALPHAFP</sequence>